<dbReference type="InterPro" id="IPR011009">
    <property type="entry name" value="Kinase-like_dom_sf"/>
</dbReference>
<keyword evidence="2" id="KW-1185">Reference proteome</keyword>
<dbReference type="Proteomes" id="UP001385951">
    <property type="component" value="Unassembled WGS sequence"/>
</dbReference>
<organism evidence="1 2">
    <name type="scientific">Cerrena zonata</name>
    <dbReference type="NCBI Taxonomy" id="2478898"/>
    <lineage>
        <taxon>Eukaryota</taxon>
        <taxon>Fungi</taxon>
        <taxon>Dikarya</taxon>
        <taxon>Basidiomycota</taxon>
        <taxon>Agaricomycotina</taxon>
        <taxon>Agaricomycetes</taxon>
        <taxon>Polyporales</taxon>
        <taxon>Cerrenaceae</taxon>
        <taxon>Cerrena</taxon>
    </lineage>
</organism>
<dbReference type="SUPFAM" id="SSF56112">
    <property type="entry name" value="Protein kinase-like (PK-like)"/>
    <property type="match status" value="1"/>
</dbReference>
<evidence type="ECO:0000313" key="1">
    <source>
        <dbReference type="EMBL" id="KAK7688004.1"/>
    </source>
</evidence>
<protein>
    <recommendedName>
        <fullName evidence="3">Protein kinase domain-containing protein</fullName>
    </recommendedName>
</protein>
<name>A0AAW0G8T2_9APHY</name>
<accession>A0AAW0G8T2</accession>
<proteinExistence type="predicted"/>
<sequence length="190" mass="22110">MFILRRDCAAANIMMDGRPLYPRGHHPVRMNYTPDGVYEIHPLNRQDHPVKYYYIDFGLSCHFAPGDVPLVVGTKGRDKEPPELSDKQPYNPFSLDIFILGNVYLKEFIQKYHGLDFLRPLASQMVKHDPAQRPTAPIALNMFRDIRARLTEPTLRWRLRSREETAPERVVYDTVAAAREGIYRIKKMIV</sequence>
<dbReference type="AlphaFoldDB" id="A0AAW0G8T2"/>
<reference evidence="1 2" key="1">
    <citation type="submission" date="2022-09" db="EMBL/GenBank/DDBJ databases">
        <authorList>
            <person name="Palmer J.M."/>
        </authorList>
    </citation>
    <scope>NUCLEOTIDE SEQUENCE [LARGE SCALE GENOMIC DNA]</scope>
    <source>
        <strain evidence="1 2">DSM 7382</strain>
    </source>
</reference>
<dbReference type="Gene3D" id="1.10.510.10">
    <property type="entry name" value="Transferase(Phosphotransferase) domain 1"/>
    <property type="match status" value="1"/>
</dbReference>
<comment type="caution">
    <text evidence="1">The sequence shown here is derived from an EMBL/GenBank/DDBJ whole genome shotgun (WGS) entry which is preliminary data.</text>
</comment>
<evidence type="ECO:0008006" key="3">
    <source>
        <dbReference type="Google" id="ProtNLM"/>
    </source>
</evidence>
<evidence type="ECO:0000313" key="2">
    <source>
        <dbReference type="Proteomes" id="UP001385951"/>
    </source>
</evidence>
<dbReference type="EMBL" id="JASBNA010000011">
    <property type="protein sequence ID" value="KAK7688004.1"/>
    <property type="molecule type" value="Genomic_DNA"/>
</dbReference>
<gene>
    <name evidence="1" type="ORF">QCA50_008374</name>
</gene>